<accession>X1TI42</accession>
<dbReference type="EMBL" id="BARW01006227">
    <property type="protein sequence ID" value="GAI87255.1"/>
    <property type="molecule type" value="Genomic_DNA"/>
</dbReference>
<reference evidence="2" key="1">
    <citation type="journal article" date="2014" name="Front. Microbiol.">
        <title>High frequency of phylogenetically diverse reductive dehalogenase-homologous genes in deep subseafloor sedimentary metagenomes.</title>
        <authorList>
            <person name="Kawai M."/>
            <person name="Futagami T."/>
            <person name="Toyoda A."/>
            <person name="Takaki Y."/>
            <person name="Nishi S."/>
            <person name="Hori S."/>
            <person name="Arai W."/>
            <person name="Tsubouchi T."/>
            <person name="Morono Y."/>
            <person name="Uchiyama I."/>
            <person name="Ito T."/>
            <person name="Fujiyama A."/>
            <person name="Inagaki F."/>
            <person name="Takami H."/>
        </authorList>
    </citation>
    <scope>NUCLEOTIDE SEQUENCE</scope>
    <source>
        <strain evidence="2">Expedition CK06-06</strain>
    </source>
</reference>
<sequence>TAGFNADLIGILSILAIPYQTTQYIFNIIFWSLIVFYMQKSFRAKNISIDERHLEKAIFSTVTEFLSYDEYMKGKARYLIIKREDVDLYILSDEREEIKSILASLETGKILDEIKPTDEKEIQRFYFTLKYLYNNNLIDVLKQEFSYVFEKVVKQGLYIIYDDGRGIFDYNFAEDYNQDPGIVSGMFSAITSFIKETTKSQELLKTIDHGDITILLEYGKRIFGALFIKGKQASEVRSNLREFVNQFEAKYADALSDWSGALIYFKDDHKLVENIFKE</sequence>
<evidence type="ECO:0000313" key="2">
    <source>
        <dbReference type="EMBL" id="GAI87255.1"/>
    </source>
</evidence>
<feature type="transmembrane region" description="Helical" evidence="1">
    <location>
        <begin position="21"/>
        <end position="38"/>
    </location>
</feature>
<name>X1TI42_9ZZZZ</name>
<keyword evidence="1" id="KW-1133">Transmembrane helix</keyword>
<feature type="non-terminal residue" evidence="2">
    <location>
        <position position="1"/>
    </location>
</feature>
<keyword evidence="1" id="KW-0472">Membrane</keyword>
<keyword evidence="1" id="KW-0812">Transmembrane</keyword>
<evidence type="ECO:0000256" key="1">
    <source>
        <dbReference type="SAM" id="Phobius"/>
    </source>
</evidence>
<proteinExistence type="predicted"/>
<comment type="caution">
    <text evidence="2">The sequence shown here is derived from an EMBL/GenBank/DDBJ whole genome shotgun (WGS) entry which is preliminary data.</text>
</comment>
<gene>
    <name evidence="2" type="ORF">S12H4_13063</name>
</gene>
<organism evidence="2">
    <name type="scientific">marine sediment metagenome</name>
    <dbReference type="NCBI Taxonomy" id="412755"/>
    <lineage>
        <taxon>unclassified sequences</taxon>
        <taxon>metagenomes</taxon>
        <taxon>ecological metagenomes</taxon>
    </lineage>
</organism>
<dbReference type="AlphaFoldDB" id="X1TI42"/>
<protein>
    <submittedName>
        <fullName evidence="2">Uncharacterized protein</fullName>
    </submittedName>
</protein>